<dbReference type="InterPro" id="IPR014284">
    <property type="entry name" value="RNA_pol_sigma-70_dom"/>
</dbReference>
<accession>A0A163LNJ3</accession>
<evidence type="ECO:0000256" key="4">
    <source>
        <dbReference type="ARBA" id="ARBA00023125"/>
    </source>
</evidence>
<evidence type="ECO:0000259" key="7">
    <source>
        <dbReference type="Pfam" id="PF04542"/>
    </source>
</evidence>
<dbReference type="CDD" id="cd06171">
    <property type="entry name" value="Sigma70_r4"/>
    <property type="match status" value="1"/>
</dbReference>
<dbReference type="Gene3D" id="1.10.10.10">
    <property type="entry name" value="Winged helix-like DNA-binding domain superfamily/Winged helix DNA-binding domain"/>
    <property type="match status" value="1"/>
</dbReference>
<keyword evidence="5 6" id="KW-0804">Transcription</keyword>
<dbReference type="EMBL" id="LWMH01000001">
    <property type="protein sequence ID" value="KZS48283.1"/>
    <property type="molecule type" value="Genomic_DNA"/>
</dbReference>
<dbReference type="GeneID" id="97556199"/>
<organism evidence="9 10">
    <name type="scientific">Paenibacillus glucanolyticus</name>
    <dbReference type="NCBI Taxonomy" id="59843"/>
    <lineage>
        <taxon>Bacteria</taxon>
        <taxon>Bacillati</taxon>
        <taxon>Bacillota</taxon>
        <taxon>Bacilli</taxon>
        <taxon>Bacillales</taxon>
        <taxon>Paenibacillaceae</taxon>
        <taxon>Paenibacillus</taxon>
    </lineage>
</organism>
<dbReference type="PROSITE" id="PS01063">
    <property type="entry name" value="SIGMA70_ECF"/>
    <property type="match status" value="1"/>
</dbReference>
<evidence type="ECO:0000256" key="5">
    <source>
        <dbReference type="ARBA" id="ARBA00023163"/>
    </source>
</evidence>
<protein>
    <recommendedName>
        <fullName evidence="6">RNA polymerase sigma factor</fullName>
    </recommendedName>
</protein>
<dbReference type="NCBIfam" id="TIGR02937">
    <property type="entry name" value="sigma70-ECF"/>
    <property type="match status" value="1"/>
</dbReference>
<dbReference type="InterPro" id="IPR013249">
    <property type="entry name" value="RNA_pol_sigma70_r4_t2"/>
</dbReference>
<evidence type="ECO:0000256" key="2">
    <source>
        <dbReference type="ARBA" id="ARBA00023015"/>
    </source>
</evidence>
<dbReference type="Gene3D" id="1.10.1740.10">
    <property type="match status" value="1"/>
</dbReference>
<dbReference type="GO" id="GO:0003677">
    <property type="term" value="F:DNA binding"/>
    <property type="evidence" value="ECO:0007669"/>
    <property type="project" value="UniProtKB-KW"/>
</dbReference>
<comment type="similarity">
    <text evidence="1 6">Belongs to the sigma-70 factor family. ECF subfamily.</text>
</comment>
<dbReference type="GO" id="GO:0006950">
    <property type="term" value="P:response to stress"/>
    <property type="evidence" value="ECO:0007669"/>
    <property type="project" value="UniProtKB-ARBA"/>
</dbReference>
<dbReference type="Pfam" id="PF08281">
    <property type="entry name" value="Sigma70_r4_2"/>
    <property type="match status" value="1"/>
</dbReference>
<evidence type="ECO:0000256" key="6">
    <source>
        <dbReference type="RuleBase" id="RU000716"/>
    </source>
</evidence>
<dbReference type="STRING" id="59843.A3958_20390"/>
<name>A0A163LNJ3_9BACL</name>
<evidence type="ECO:0000313" key="10">
    <source>
        <dbReference type="Proteomes" id="UP000076796"/>
    </source>
</evidence>
<dbReference type="PANTHER" id="PTHR43133">
    <property type="entry name" value="RNA POLYMERASE ECF-TYPE SIGMA FACTO"/>
    <property type="match status" value="1"/>
</dbReference>
<evidence type="ECO:0000256" key="1">
    <source>
        <dbReference type="ARBA" id="ARBA00010641"/>
    </source>
</evidence>
<dbReference type="InterPro" id="IPR013325">
    <property type="entry name" value="RNA_pol_sigma_r2"/>
</dbReference>
<dbReference type="InterPro" id="IPR036388">
    <property type="entry name" value="WH-like_DNA-bd_sf"/>
</dbReference>
<keyword evidence="2 6" id="KW-0805">Transcription regulation</keyword>
<evidence type="ECO:0000256" key="3">
    <source>
        <dbReference type="ARBA" id="ARBA00023082"/>
    </source>
</evidence>
<dbReference type="Proteomes" id="UP000076796">
    <property type="component" value="Unassembled WGS sequence"/>
</dbReference>
<dbReference type="InterPro" id="IPR000838">
    <property type="entry name" value="RNA_pol_sigma70_ECF_CS"/>
</dbReference>
<keyword evidence="3 6" id="KW-0731">Sigma factor</keyword>
<dbReference type="GO" id="GO:0006352">
    <property type="term" value="P:DNA-templated transcription initiation"/>
    <property type="evidence" value="ECO:0007669"/>
    <property type="project" value="InterPro"/>
</dbReference>
<proteinExistence type="inferred from homology"/>
<dbReference type="PANTHER" id="PTHR43133:SF46">
    <property type="entry name" value="RNA POLYMERASE SIGMA-70 FACTOR ECF SUBFAMILY"/>
    <property type="match status" value="1"/>
</dbReference>
<keyword evidence="4 6" id="KW-0238">DNA-binding</keyword>
<feature type="domain" description="RNA polymerase sigma-70 region 2" evidence="7">
    <location>
        <begin position="21"/>
        <end position="81"/>
    </location>
</feature>
<dbReference type="InterPro" id="IPR007627">
    <property type="entry name" value="RNA_pol_sigma70_r2"/>
</dbReference>
<dbReference type="InterPro" id="IPR039425">
    <property type="entry name" value="RNA_pol_sigma-70-like"/>
</dbReference>
<dbReference type="InterPro" id="IPR013324">
    <property type="entry name" value="RNA_pol_sigma_r3/r4-like"/>
</dbReference>
<keyword evidence="10" id="KW-1185">Reference proteome</keyword>
<dbReference type="AlphaFoldDB" id="A0A163LNJ3"/>
<dbReference type="SUPFAM" id="SSF88659">
    <property type="entry name" value="Sigma3 and sigma4 domains of RNA polymerase sigma factors"/>
    <property type="match status" value="1"/>
</dbReference>
<reference evidence="9" key="1">
    <citation type="journal article" date="2016" name="Genome Announc.">
        <title>Draft genomes of two strains of Paenibacillus glucanolyticus with capability to degrade lignocellulose.</title>
        <authorList>
            <person name="Mathews S.L."/>
            <person name="Pawlak J."/>
            <person name="Grunden A.M."/>
        </authorList>
    </citation>
    <scope>NUCLEOTIDE SEQUENCE [LARGE SCALE GENOMIC DNA]</scope>
    <source>
        <strain evidence="9">SLM1</strain>
    </source>
</reference>
<dbReference type="Pfam" id="PF04542">
    <property type="entry name" value="Sigma70_r2"/>
    <property type="match status" value="1"/>
</dbReference>
<evidence type="ECO:0000259" key="8">
    <source>
        <dbReference type="Pfam" id="PF08281"/>
    </source>
</evidence>
<gene>
    <name evidence="9" type="ORF">AWU65_21270</name>
</gene>
<evidence type="ECO:0000313" key="9">
    <source>
        <dbReference type="EMBL" id="KZS48283.1"/>
    </source>
</evidence>
<dbReference type="RefSeq" id="WP_063479252.1">
    <property type="nucleotide sequence ID" value="NZ_CP147845.1"/>
</dbReference>
<dbReference type="GO" id="GO:0016987">
    <property type="term" value="F:sigma factor activity"/>
    <property type="evidence" value="ECO:0007669"/>
    <property type="project" value="UniProtKB-KW"/>
</dbReference>
<sequence>MELEYVTQMSKMDTQTLNEMMNQYGNDIWNYAYFLTKQHALADDIAQEVFIKAYYGIHTFRGQSTLKTWLLTITRHTAFRHKQAFFLRKVTLQDKPRLDDQSRSAEAEYMESQYTDEIWRMIMSLPRKFREVLVLDLYYEMPITQIAELLNVATGTVKSRLYRARKKVQNMLKENSGYE</sequence>
<dbReference type="SUPFAM" id="SSF88946">
    <property type="entry name" value="Sigma2 domain of RNA polymerase sigma factors"/>
    <property type="match status" value="1"/>
</dbReference>
<feature type="domain" description="RNA polymerase sigma factor 70 region 4 type 2" evidence="8">
    <location>
        <begin position="116"/>
        <end position="167"/>
    </location>
</feature>
<comment type="caution">
    <text evidence="9">The sequence shown here is derived from an EMBL/GenBank/DDBJ whole genome shotgun (WGS) entry which is preliminary data.</text>
</comment>
<dbReference type="OrthoDB" id="9794508at2"/>